<evidence type="ECO:0000313" key="4">
    <source>
        <dbReference type="EMBL" id="CAE7927688.1"/>
    </source>
</evidence>
<accession>A0A813BW38</accession>
<dbReference type="CDD" id="cd00519">
    <property type="entry name" value="Lipase_3"/>
    <property type="match status" value="1"/>
</dbReference>
<dbReference type="PROSITE" id="PS50297">
    <property type="entry name" value="ANK_REP_REGION"/>
    <property type="match status" value="1"/>
</dbReference>
<dbReference type="InterPro" id="IPR029058">
    <property type="entry name" value="AB_hydrolase_fold"/>
</dbReference>
<dbReference type="SUPFAM" id="SSF53474">
    <property type="entry name" value="alpha/beta-Hydrolases"/>
    <property type="match status" value="3"/>
</dbReference>
<dbReference type="PANTHER" id="PTHR45856:SF21">
    <property type="entry name" value="FUNGAL LIPASE-LIKE DOMAIN-CONTAINING PROTEIN"/>
    <property type="match status" value="1"/>
</dbReference>
<protein>
    <recommendedName>
        <fullName evidence="3">Fungal lipase-type domain-containing protein</fullName>
    </recommendedName>
</protein>
<proteinExistence type="predicted"/>
<dbReference type="InterPro" id="IPR051218">
    <property type="entry name" value="Sec_MonoDiacylglyc_Lipase"/>
</dbReference>
<dbReference type="InterPro" id="IPR016024">
    <property type="entry name" value="ARM-type_fold"/>
</dbReference>
<dbReference type="Proteomes" id="UP000601435">
    <property type="component" value="Unassembled WGS sequence"/>
</dbReference>
<dbReference type="PROSITE" id="PS50088">
    <property type="entry name" value="ANK_REPEAT"/>
    <property type="match status" value="1"/>
</dbReference>
<comment type="caution">
    <text evidence="4">The sequence shown here is derived from an EMBL/GenBank/DDBJ whole genome shotgun (WGS) entry which is preliminary data.</text>
</comment>
<dbReference type="GO" id="GO:0006629">
    <property type="term" value="P:lipid metabolic process"/>
    <property type="evidence" value="ECO:0007669"/>
    <property type="project" value="InterPro"/>
</dbReference>
<dbReference type="PANTHER" id="PTHR45856">
    <property type="entry name" value="ALPHA/BETA-HYDROLASES SUPERFAMILY PROTEIN"/>
    <property type="match status" value="1"/>
</dbReference>
<dbReference type="InterPro" id="IPR002921">
    <property type="entry name" value="Fungal_lipase-type"/>
</dbReference>
<keyword evidence="5" id="KW-1185">Reference proteome</keyword>
<feature type="non-terminal residue" evidence="4">
    <location>
        <position position="1"/>
    </location>
</feature>
<feature type="domain" description="Fungal lipase-type" evidence="3">
    <location>
        <begin position="4228"/>
        <end position="4369"/>
    </location>
</feature>
<dbReference type="SUPFAM" id="SSF48403">
    <property type="entry name" value="Ankyrin repeat"/>
    <property type="match status" value="2"/>
</dbReference>
<dbReference type="Gene3D" id="1.25.40.20">
    <property type="entry name" value="Ankyrin repeat-containing domain"/>
    <property type="match status" value="2"/>
</dbReference>
<dbReference type="SUPFAM" id="SSF48371">
    <property type="entry name" value="ARM repeat"/>
    <property type="match status" value="3"/>
</dbReference>
<feature type="region of interest" description="Disordered" evidence="2">
    <location>
        <begin position="1216"/>
        <end position="1244"/>
    </location>
</feature>
<evidence type="ECO:0000313" key="5">
    <source>
        <dbReference type="Proteomes" id="UP000601435"/>
    </source>
</evidence>
<feature type="compositionally biased region" description="Low complexity" evidence="2">
    <location>
        <begin position="4040"/>
        <end position="4061"/>
    </location>
</feature>
<gene>
    <name evidence="4" type="ORF">SNEC2469_LOCUS32169</name>
</gene>
<dbReference type="InterPro" id="IPR002110">
    <property type="entry name" value="Ankyrin_rpt"/>
</dbReference>
<feature type="repeat" description="ANK" evidence="1">
    <location>
        <begin position="2466"/>
        <end position="2488"/>
    </location>
</feature>
<evidence type="ECO:0000259" key="3">
    <source>
        <dbReference type="Pfam" id="PF01764"/>
    </source>
</evidence>
<sequence length="4469" mass="500156">MGATLSVEEAPEGLANSRPSARIDALAVVQQWQDAVSLAAASGDVRAGSSEALVFAQERLPGEAVVAHLERFLPWLKSADPWMCSSTRDLFEQKISPQVLAEHFHEIVPPLLADPELRPWSFGFLAARMSPSCLTELIDLIAQQESSWSKEPATLEFVKGQLPQELSAEHADRILGLLVSNDWKVRCWTLNLLNHRVPKTLLSETWEEVLRLLVDPSWPAQAESVETLKLLEARIPSELIAEQFHKFLPHLQNADLRISNASQQLFEIKISEEVLAVHFQKIVPPLLANSLRQPRWLDLLTGRIPTSRLTELIDLIVMLSAEESTFRALEFVKAQLPSELDAEHVNHMLPLTLLGNTVPYVSCWTLHLLCEGASTLHFAQHWDKVLSLLTSPSWAVQLRTLNLLDEKIPDELIATHFHELLPVLHSKDSRTRDSSGRMLEQKVSANILAENFHKIVPPLLADPELLPWSFGFLRGRIVERLVPELVDVIFSILCRQEAAWSGKETAMLEFMEASLPSELTAEHVSHIVAFLAKSDLSVEPRCWTLQFLRERAGTLHFAQHWDKVLALLAIPCYEVQQRTLNLLEEKILDEMIATYFHELLPVLHSKDSRIRDSSRRMLEQKVSANILAENFHKIVPPLLADPELLPWSFGFLRGRIVERLVPELIDVIFNILCRTEAAWSGKETAMLEFMEASLPSELTAEHGNHIVAFLAKSDLKVEPRCWTLQFLCERAGTLHFAQHWDKVLALLAIPCHEVQQRTLNLLEEKSRIRDSSRRMLEQKASADILAENFHKIVPPLLADPELLPWSLGFLRGRIVERLAPELIDVIFNILCRTEAAWSGKEIAMLEFMEASLPSELTAEHGNHIVAFLAKSDLKVEPRCWTLQFLCERAGTLHFAQHWDKVLALLAIPCYGVQQRTLNLLEEKIPDELIAAHFHELLPVLHSKDSRIRDSSRRMLEQKVSADILAEHFHKIVPPLLADPELLPWSFGFLRGRIVERLVPELVDVFNILCRTEAGHLQNFEVVFMDLLEKRLSCLLLAMPRDRIASWRCEEGNTWLHVAAKAGNLEACEALVDQVGLPLREKNKAGDEPRCLSLAWPAIVEALSRGREAHQKHGIFIGNQDLGGNLKSVVGLKTHKMQLTLSEGSLRSGLKMKELHEVAHGTGPYDLASSNCHHAAQKVFNHCCAREEDQELQPPNEWLAKLGGAIRLGGRFNSTRSAGCGPEGSNSDVASVNSEVASGSHPADRPSGFTRSVDLCCDDFAEVAAALSHAVYEEDPAMVLRLAEAGTVSIRNNLSRPVRVFNCSTETRNRVEVNEVLNIAGVTEKFHVDVDAVAWAPGLYPWRKMAERQAVWMGHRYNMSEAFGGEVVLQEVVSVAPKHAVDVLRVTQKSGSNSPVQWLLARSDNGLYVSFRGTYDLQDVVINLGAAPDYNHFKENGIGVHGGIANALEQEGDGICNVVNDVLQACRSTADLERDWSSAAIRSVEVAAVRTFGAPHVLVPPSRPEDRQKLWCTLDSITQHWVHDWDPVPRLPFGKTWLTDVLLNLKVFPGFRRVAQKYIQALQRHYDETRAKLLERYDVVGEVVLVGKATSVALRASEGSAASKELLGEKPPESVMTPNKLLAFHSMEDYLQLGHPPIDSCLIVQKRGPWKSRLSLGDLMPAAAAGETQRHKQDETDHVCSWLKEILQSLRCRDVSARLRALDRLSECLPSELPARHWVKVISLIEDAKNEVSLKALTLMQEKMPSEFIVQHIDRFLSVLKSHSSQQKDLGQNSLSQNPKQMRRVLGQEQVQQQVSQLLQEKIPGELIANQMEKLLPCLKWSTFTRHLFEEKISGEVLATHLQKIVPPLLIHQELHIWSFGFLTVRISQRHVAKLMDLIIGVLARQEGWLEKRRVLEFMKEQMPSELHADHVNRIAALLANTDWQVRHWTVSLLSSRSPGNTLFTEHWHSVLALLADHERTLQLLEQKMPKERITELFANHWQNVIALLASETPEEQQRFLTLLEKLPNDLMAELSSEHGQKSFAHLFDPSLRAQRLGLKLLSGKMPAGLISQHFDQILASVRSSDSEIRCTSRKLLESQISTKILEKDFHKIVPPLLADSELQPWSFGILTGRIPPKYHGDLIELIIVLLRKELPRSRQGEALEFLKAQLPGVLGPEHVIKIATFLNIPKCKAKRWTLDLLLKRMPGGLLFTEHWQKSFAHLFDPCLPVQRLGLGLLSRKLPAGLISQLLASVRSSNSEIRCTSRKLLENQISTEILEKDFHEIVPPLLADSELQSWSFGFLTGRIPPKHHGELVELIIVLLREEQALSRQQEALRFLKAHLPGVLGPEHVKKIAAFLDNSECKVKRGILDLLHERMPGGLLFTKHWDRILPLFDDRDPSVRTAATNLALAKGSTLPREQLAEHSGKLVALLQKTGRLASFDRIFQDLLKNRSPQHEFSSLLSKLPVSSLLRAISNEKLASWRDAEGNTWLHLAAEAGHVEACEALVDQVGLPLRQKNKAGDEPLTLAAIPEVDQLLRSRMHFRDTRFGHGNAFVEMFQDERQVSEVTWYTVPLPGMAGNLGGLHSFLVVTVSGTDQGEKTYVLEKAAGSHAREAHQSHGVFIGNQDLSSNLRSVDGQKKKKQLELGNGSLRSGLKMKELYEKAHSTGKYDLAKSNCHHAVQQVFNHCCAREEAWERQPPNEWLAFLAAKISVFEGSGSDVVSLNSEVNSSSSAAPVGSPRAFTVPLDLRHDAFAEVAAALSYAVYEQDAWSILTQAQPDAVSIHNQMPTPVLVCNHDAQIRSRVEPGKAESIQTGGVRKLLLDVHPVGWFAEWRQPLAKKQPVWKGHSYSICKDFRDDNEVVLKHAVSFAPRQKVYLLHATQASEASDSACQVQWLLARSDSVLYAAFRGMADVQDAAISLGAVPDWRRFQKHDIAVHSGIAHALEQATRNVVTDVLQAVQEHCQPGERLVLCGHSLGGGYAQVMAVHLLSRDVDVAALRTFGAPHVLVPPLDPQESPNLWLKLHSITKHWVHDWDPVPRLPLCKTWLVDVLPKLKKEVMDGVRVGMAQNYIKELQRNYNDIAAPLFERYDVAGEVVLVSKAAGLALHASEEAAPLKERLSEKPPGAIMTLNKLLAYHSMEDYLQVSSAIELLVDQMDVLTVVLMILGGWLAAARARSCGLQLGCVLWMGLAQNMQGQERENFCQWFLQQGLGSLRSAEGIHSKKKDLLADCWDIPNIYGLISEAHNGDLISLWQGPPPSSLLAPHATFRVYPCVGRLRSLPGFGCNGTVAVWLGSCVPLWRRSRRQSLRHQMSGSRARTVHFCHDEEYRQRLDTILRDLVTPEAFITLFDVVQGFSRLGQDVADMASTADGDATSMATAVAGIPGLLAVSVGQACDKQQRRSEWFIILLSQHRYWDKIPIELLKHPDCGALAKGAFEQKVSTRLLHEYFEEIVPPLLGDPELRSWSIVVLDGKISSKWHNRLISLILDLLSSKDPPTRSWASALAFLKKQLRDNLRAEQVQAMMDRIAIKGWTEIEKLVTFFGAGARLPRWALSDARLRALQLLNETMPSQSIAVQTEKFLPWLNSADKQTRASTKHLFEQIISQEVLAEHFQIVPPHLAGRQVQSWSFRFRTERISPERLTELIDLIIVLILKSQESLSSSTKQGLLEFMEEQLPDQLSAPHVHKIATFLDCSELHFQIWTLQLLQKRLPDSEIGILLRHTDHSTLHRTSRLILQKASALSRKQLAEHSRQLAVVLHKTGHLDDFEKIFLDLLNSVLQHDWAELLSKLPVSCLLEVAVEPEDMVAWRDAEGNTWLHLAAKAGHVEGCEALVDQVGLPLREKNKAGEEPLTPASREVDRFLRSRMHFRETRFGFGNAFEAMEQDERQVSEVTWYTVPLPGMTGHCGGLHSFVVVAVSSEADQRTKRYVLEKTGSFGRELHQRHGVFIGNQDLGSNLRSVDGLKVHKQLTLSSCIKYSNTYLALFPGSLRRGLKMKELHEVAHGTGPYDLASSNCHHAAQKVFNHCCAREEDQERQPPNEWLAQLASMFQLGGLFNSTSSGSEGSGSNVASANSEVASGSHPADRPSGFARSVDVRSDVFAEVAAALSLAVYEEDSAIVLRPTEAGAVSIRNNLGRPVILHDHTTQTRLDAAERTCVQTAGADKILVDVYDVECIPGLYSWRRLAQTQPVWSGHAYDLSTDFRGDVVLQELVSFASRQPVDVLHTAQKSGTNSPVQWLLARSCSVLYVAFRGTNNGQDIAIDLGAVPDCHRFKEYGIGVHGGIAHALEQEGDGVCHVVSNVLQALQEHRRPGERLVLCGHSLGGGYAQVMAVHLLSRKVEVAAVRTFGAPHVLVPPCRARQKLWCTLDSIMQHWVHDWDPVPRLPLCKTWLVDVLPKLKQEVVTGLRVGIAQKYIQALQQTFDETNDETKAKLLERYDVVGEVVLVSKATSVALRASEGSAALKGWLGEKPPKSVMTLSKLFAYHRME</sequence>
<dbReference type="SMART" id="SM00248">
    <property type="entry name" value="ANK"/>
    <property type="match status" value="3"/>
</dbReference>
<feature type="region of interest" description="Disordered" evidence="2">
    <location>
        <begin position="4040"/>
        <end position="4069"/>
    </location>
</feature>
<organism evidence="4 5">
    <name type="scientific">Symbiodinium necroappetens</name>
    <dbReference type="NCBI Taxonomy" id="1628268"/>
    <lineage>
        <taxon>Eukaryota</taxon>
        <taxon>Sar</taxon>
        <taxon>Alveolata</taxon>
        <taxon>Dinophyceae</taxon>
        <taxon>Suessiales</taxon>
        <taxon>Symbiodiniaceae</taxon>
        <taxon>Symbiodinium</taxon>
    </lineage>
</organism>
<dbReference type="EMBL" id="CAJNJA010080463">
    <property type="protein sequence ID" value="CAE7927688.1"/>
    <property type="molecule type" value="Genomic_DNA"/>
</dbReference>
<feature type="domain" description="Fungal lipase-type" evidence="3">
    <location>
        <begin position="2887"/>
        <end position="3026"/>
    </location>
</feature>
<dbReference type="Pfam" id="PF01764">
    <property type="entry name" value="Lipase_3"/>
    <property type="match status" value="2"/>
</dbReference>
<reference evidence="4" key="1">
    <citation type="submission" date="2021-02" db="EMBL/GenBank/DDBJ databases">
        <authorList>
            <person name="Dougan E. K."/>
            <person name="Rhodes N."/>
            <person name="Thang M."/>
            <person name="Chan C."/>
        </authorList>
    </citation>
    <scope>NUCLEOTIDE SEQUENCE</scope>
</reference>
<keyword evidence="1" id="KW-0040">ANK repeat</keyword>
<evidence type="ECO:0000256" key="1">
    <source>
        <dbReference type="PROSITE-ProRule" id="PRU00023"/>
    </source>
</evidence>
<dbReference type="Gene3D" id="3.40.50.1820">
    <property type="entry name" value="alpha/beta hydrolase"/>
    <property type="match status" value="3"/>
</dbReference>
<dbReference type="InterPro" id="IPR036770">
    <property type="entry name" value="Ankyrin_rpt-contain_sf"/>
</dbReference>
<dbReference type="OrthoDB" id="438440at2759"/>
<evidence type="ECO:0000256" key="2">
    <source>
        <dbReference type="SAM" id="MobiDB-lite"/>
    </source>
</evidence>
<name>A0A813BW38_9DINO</name>
<feature type="compositionally biased region" description="Polar residues" evidence="2">
    <location>
        <begin position="1223"/>
        <end position="1236"/>
    </location>
</feature>